<organism evidence="3 4">
    <name type="scientific">Legionella drancourtii LLAP12</name>
    <dbReference type="NCBI Taxonomy" id="658187"/>
    <lineage>
        <taxon>Bacteria</taxon>
        <taxon>Pseudomonadati</taxon>
        <taxon>Pseudomonadota</taxon>
        <taxon>Gammaproteobacteria</taxon>
        <taxon>Legionellales</taxon>
        <taxon>Legionellaceae</taxon>
        <taxon>Legionella</taxon>
    </lineage>
</organism>
<dbReference type="Pfam" id="PF04264">
    <property type="entry name" value="YceI"/>
    <property type="match status" value="1"/>
</dbReference>
<dbReference type="SMART" id="SM00867">
    <property type="entry name" value="YceI"/>
    <property type="match status" value="1"/>
</dbReference>
<dbReference type="SUPFAM" id="SSF101874">
    <property type="entry name" value="YceI-like"/>
    <property type="match status" value="1"/>
</dbReference>
<dbReference type="STRING" id="658187.LDG_9048"/>
<dbReference type="RefSeq" id="WP_006872904.1">
    <property type="nucleotide sequence ID" value="NZ_JH413850.1"/>
</dbReference>
<dbReference type="EMBL" id="JH413850">
    <property type="protein sequence ID" value="EHL29050.1"/>
    <property type="molecule type" value="Genomic_DNA"/>
</dbReference>
<accession>G9EUQ0</accession>
<dbReference type="Proteomes" id="UP000002770">
    <property type="component" value="Unassembled WGS sequence"/>
</dbReference>
<dbReference type="PANTHER" id="PTHR34406">
    <property type="entry name" value="PROTEIN YCEI"/>
    <property type="match status" value="1"/>
</dbReference>
<feature type="domain" description="Lipid/polyisoprenoid-binding YceI-like" evidence="2">
    <location>
        <begin position="28"/>
        <end position="191"/>
    </location>
</feature>
<evidence type="ECO:0000256" key="1">
    <source>
        <dbReference type="SAM" id="SignalP"/>
    </source>
</evidence>
<gene>
    <name evidence="3" type="ORF">LDG_9048</name>
</gene>
<evidence type="ECO:0000313" key="4">
    <source>
        <dbReference type="Proteomes" id="UP000002770"/>
    </source>
</evidence>
<dbReference type="Gene3D" id="2.40.128.110">
    <property type="entry name" value="Lipid/polyisoprenoid-binding, YceI-like"/>
    <property type="match status" value="1"/>
</dbReference>
<dbReference type="AlphaFoldDB" id="G9EUQ0"/>
<evidence type="ECO:0000313" key="3">
    <source>
        <dbReference type="EMBL" id="EHL29050.1"/>
    </source>
</evidence>
<dbReference type="InterPro" id="IPR007372">
    <property type="entry name" value="Lipid/polyisoprenoid-bd_YceI"/>
</dbReference>
<dbReference type="InParanoid" id="G9EUQ0"/>
<dbReference type="eggNOG" id="COG2353">
    <property type="taxonomic scope" value="Bacteria"/>
</dbReference>
<evidence type="ECO:0000259" key="2">
    <source>
        <dbReference type="SMART" id="SM00867"/>
    </source>
</evidence>
<protein>
    <recommendedName>
        <fullName evidence="2">Lipid/polyisoprenoid-binding YceI-like domain-containing protein</fullName>
    </recommendedName>
</protein>
<feature type="signal peptide" evidence="1">
    <location>
        <begin position="1"/>
        <end position="24"/>
    </location>
</feature>
<name>G9EUQ0_9GAMM</name>
<keyword evidence="1" id="KW-0732">Signal</keyword>
<dbReference type="HOGENOM" id="CLU_071003_1_2_6"/>
<sequence>MTQFFARWASIFVALFVVSTAVQAAPETFTLDKNHSYVLWSIEHLGFSTQTGKWYATGQLVLDKDHPEQSKADISINVAGVITGLPELDKHLKSKLFFDVDQYPKATFVSDKVQVLGKNTGDVSGILTLRGISKPVVLHVTFNKSGINPITNKMTVGFSATTSLKRSDFGLNALLPALGDAVDLKIEVEASQDKKE</sequence>
<dbReference type="OrthoDB" id="9811006at2"/>
<dbReference type="PANTHER" id="PTHR34406:SF1">
    <property type="entry name" value="PROTEIN YCEI"/>
    <property type="match status" value="1"/>
</dbReference>
<dbReference type="InterPro" id="IPR036761">
    <property type="entry name" value="TTHA0802/YceI-like_sf"/>
</dbReference>
<reference evidence="3 4" key="1">
    <citation type="journal article" date="2011" name="BMC Genomics">
        <title>Insight into cross-talk between intra-amoebal pathogens.</title>
        <authorList>
            <person name="Gimenez G."/>
            <person name="Bertelli C."/>
            <person name="Moliner C."/>
            <person name="Robert C."/>
            <person name="Raoult D."/>
            <person name="Fournier P.E."/>
            <person name="Greub G."/>
        </authorList>
    </citation>
    <scope>NUCLEOTIDE SEQUENCE [LARGE SCALE GENOMIC DNA]</scope>
    <source>
        <strain evidence="3 4">LLAP12</strain>
    </source>
</reference>
<proteinExistence type="predicted"/>
<feature type="chain" id="PRO_5005682413" description="Lipid/polyisoprenoid-binding YceI-like domain-containing protein" evidence="1">
    <location>
        <begin position="25"/>
        <end position="196"/>
    </location>
</feature>
<dbReference type="FunCoup" id="G9EUQ0">
    <property type="interactions" value="92"/>
</dbReference>
<keyword evidence="4" id="KW-1185">Reference proteome</keyword>